<dbReference type="PANTHER" id="PTHR23542">
    <property type="match status" value="1"/>
</dbReference>
<feature type="transmembrane region" description="Helical" evidence="1">
    <location>
        <begin position="335"/>
        <end position="360"/>
    </location>
</feature>
<evidence type="ECO:0000256" key="1">
    <source>
        <dbReference type="SAM" id="Phobius"/>
    </source>
</evidence>
<keyword evidence="3" id="KW-1185">Reference proteome</keyword>
<evidence type="ECO:0000313" key="2">
    <source>
        <dbReference type="EMBL" id="PWV68807.1"/>
    </source>
</evidence>
<name>A0A317N3F5_9NOCA</name>
<keyword evidence="1" id="KW-0472">Membrane</keyword>
<organism evidence="2 3">
    <name type="scientific">Nocardia neocaledoniensis</name>
    <dbReference type="NCBI Taxonomy" id="236511"/>
    <lineage>
        <taxon>Bacteria</taxon>
        <taxon>Bacillati</taxon>
        <taxon>Actinomycetota</taxon>
        <taxon>Actinomycetes</taxon>
        <taxon>Mycobacteriales</taxon>
        <taxon>Nocardiaceae</taxon>
        <taxon>Nocardia</taxon>
    </lineage>
</organism>
<dbReference type="Proteomes" id="UP000246410">
    <property type="component" value="Unassembled WGS sequence"/>
</dbReference>
<feature type="transmembrane region" description="Helical" evidence="1">
    <location>
        <begin position="302"/>
        <end position="323"/>
    </location>
</feature>
<accession>A0A317N3F5</accession>
<dbReference type="AlphaFoldDB" id="A0A317N3F5"/>
<dbReference type="SUPFAM" id="SSF103473">
    <property type="entry name" value="MFS general substrate transporter"/>
    <property type="match status" value="1"/>
</dbReference>
<dbReference type="InterPro" id="IPR036259">
    <property type="entry name" value="MFS_trans_sf"/>
</dbReference>
<keyword evidence="1" id="KW-1133">Transmembrane helix</keyword>
<feature type="transmembrane region" description="Helical" evidence="1">
    <location>
        <begin position="147"/>
        <end position="167"/>
    </location>
</feature>
<feature type="transmembrane region" description="Helical" evidence="1">
    <location>
        <begin position="81"/>
        <end position="100"/>
    </location>
</feature>
<reference evidence="2 3" key="1">
    <citation type="submission" date="2018-05" db="EMBL/GenBank/DDBJ databases">
        <title>Genomic Encyclopedia of Type Strains, Phase IV (KMG-IV): sequencing the most valuable type-strain genomes for metagenomic binning, comparative biology and taxonomic classification.</title>
        <authorList>
            <person name="Goeker M."/>
        </authorList>
    </citation>
    <scope>NUCLEOTIDE SEQUENCE [LARGE SCALE GENOMIC DNA]</scope>
    <source>
        <strain evidence="2 3">DSM 44717</strain>
    </source>
</reference>
<protein>
    <submittedName>
        <fullName evidence="2">Putative MFS family arabinose efflux permease</fullName>
    </submittedName>
</protein>
<feature type="transmembrane region" description="Helical" evidence="1">
    <location>
        <begin position="278"/>
        <end position="296"/>
    </location>
</feature>
<feature type="transmembrane region" description="Helical" evidence="1">
    <location>
        <begin position="213"/>
        <end position="234"/>
    </location>
</feature>
<dbReference type="Pfam" id="PF07690">
    <property type="entry name" value="MFS_1"/>
    <property type="match status" value="1"/>
</dbReference>
<feature type="transmembrane region" description="Helical" evidence="1">
    <location>
        <begin position="366"/>
        <end position="388"/>
    </location>
</feature>
<proteinExistence type="predicted"/>
<comment type="caution">
    <text evidence="2">The sequence shown here is derived from an EMBL/GenBank/DDBJ whole genome shotgun (WGS) entry which is preliminary data.</text>
</comment>
<dbReference type="EMBL" id="QGTL01000017">
    <property type="protein sequence ID" value="PWV68807.1"/>
    <property type="molecule type" value="Genomic_DNA"/>
</dbReference>
<evidence type="ECO:0000313" key="3">
    <source>
        <dbReference type="Proteomes" id="UP000246410"/>
    </source>
</evidence>
<sequence>MTSPPSYRALLAPSGVRLLFAGSALGRVSFGMGPIGVVTLLGVTHGAFGVAGVAMGAYAFGSVVSGPARSWWTVRVGHGRAVLTFAVVSGTALVLLPAVADRAGPAWAIVPAAVAGLAVPPFGALLRVGWARRIPPEWVPRAFGLDAVVEESAFVLGPVLAALALWTSGAVEVVVLTGILCLAGGLVMARAAGSARPDRHAEASSLCSVVRRLAWLLVTFAGVGYAIGGLEVGIPAAATEAGRPGAAGLLFALMALASASSALLYGRIVWRRSPRTRFLTVAAVLGTTTAAAGLGAGTLVAVVILVGIGLALGPAVMTGYLLADQLVAGADRTHGAILAGVACNAGAGLGAAASGVTAAAHGAAGAFALCGLVTLVLTAVGGVLGSAAGRPA</sequence>
<feature type="transmembrane region" description="Helical" evidence="1">
    <location>
        <begin position="246"/>
        <end position="266"/>
    </location>
</feature>
<dbReference type="InterPro" id="IPR011701">
    <property type="entry name" value="MFS"/>
</dbReference>
<dbReference type="Gene3D" id="1.20.1250.20">
    <property type="entry name" value="MFS general substrate transporter like domains"/>
    <property type="match status" value="2"/>
</dbReference>
<feature type="transmembrane region" description="Helical" evidence="1">
    <location>
        <begin position="173"/>
        <end position="192"/>
    </location>
</feature>
<feature type="transmembrane region" description="Helical" evidence="1">
    <location>
        <begin position="106"/>
        <end position="126"/>
    </location>
</feature>
<dbReference type="RefSeq" id="WP_110041308.1">
    <property type="nucleotide sequence ID" value="NZ_QGTL01000017.1"/>
</dbReference>
<dbReference type="GO" id="GO:0022857">
    <property type="term" value="F:transmembrane transporter activity"/>
    <property type="evidence" value="ECO:0007669"/>
    <property type="project" value="InterPro"/>
</dbReference>
<feature type="transmembrane region" description="Helical" evidence="1">
    <location>
        <begin position="36"/>
        <end position="60"/>
    </location>
</feature>
<keyword evidence="1" id="KW-0812">Transmembrane</keyword>
<dbReference type="PANTHER" id="PTHR23542:SF1">
    <property type="entry name" value="MAJOR FACILITATOR SUPERFAMILY (MFS) PROFILE DOMAIN-CONTAINING PROTEIN"/>
    <property type="match status" value="1"/>
</dbReference>
<gene>
    <name evidence="2" type="ORF">DFR69_117126</name>
</gene>